<evidence type="ECO:0000256" key="8">
    <source>
        <dbReference type="SAM" id="Coils"/>
    </source>
</evidence>
<comment type="subcellular location">
    <subcellularLocation>
        <location evidence="1">Nucleus</location>
    </subcellularLocation>
</comment>
<keyword evidence="7" id="KW-0539">Nucleus</keyword>
<keyword evidence="11" id="KW-1185">Reference proteome</keyword>
<dbReference type="InterPro" id="IPR015418">
    <property type="entry name" value="Eaf6"/>
</dbReference>
<feature type="compositionally biased region" description="Basic and acidic residues" evidence="9">
    <location>
        <begin position="113"/>
        <end position="133"/>
    </location>
</feature>
<name>A0A6G0X888_9STRA</name>
<reference evidence="10 11" key="1">
    <citation type="submission" date="2019-07" db="EMBL/GenBank/DDBJ databases">
        <title>Genomics analysis of Aphanomyces spp. identifies a new class of oomycete effector associated with host adaptation.</title>
        <authorList>
            <person name="Gaulin E."/>
        </authorList>
    </citation>
    <scope>NUCLEOTIDE SEQUENCE [LARGE SCALE GENOMIC DNA]</scope>
    <source>
        <strain evidence="10 11">ATCC 201684</strain>
    </source>
</reference>
<feature type="region of interest" description="Disordered" evidence="9">
    <location>
        <begin position="93"/>
        <end position="173"/>
    </location>
</feature>
<evidence type="ECO:0000256" key="5">
    <source>
        <dbReference type="ARBA" id="ARBA00023054"/>
    </source>
</evidence>
<dbReference type="Proteomes" id="UP000481153">
    <property type="component" value="Unassembled WGS sequence"/>
</dbReference>
<evidence type="ECO:0000256" key="1">
    <source>
        <dbReference type="ARBA" id="ARBA00004123"/>
    </source>
</evidence>
<evidence type="ECO:0000256" key="4">
    <source>
        <dbReference type="ARBA" id="ARBA00023015"/>
    </source>
</evidence>
<keyword evidence="6" id="KW-0804">Transcription</keyword>
<evidence type="ECO:0000256" key="6">
    <source>
        <dbReference type="ARBA" id="ARBA00023163"/>
    </source>
</evidence>
<evidence type="ECO:0000256" key="3">
    <source>
        <dbReference type="ARBA" id="ARBA00022853"/>
    </source>
</evidence>
<gene>
    <name evidence="10" type="ORF">Ae201684_007242</name>
</gene>
<evidence type="ECO:0000256" key="2">
    <source>
        <dbReference type="ARBA" id="ARBA00010916"/>
    </source>
</evidence>
<dbReference type="VEuPathDB" id="FungiDB:AeMF1_006053"/>
<comment type="similarity">
    <text evidence="2">Belongs to the EAF6 family.</text>
</comment>
<proteinExistence type="inferred from homology"/>
<evidence type="ECO:0000256" key="9">
    <source>
        <dbReference type="SAM" id="MobiDB-lite"/>
    </source>
</evidence>
<organism evidence="10 11">
    <name type="scientific">Aphanomyces euteiches</name>
    <dbReference type="NCBI Taxonomy" id="100861"/>
    <lineage>
        <taxon>Eukaryota</taxon>
        <taxon>Sar</taxon>
        <taxon>Stramenopiles</taxon>
        <taxon>Oomycota</taxon>
        <taxon>Saprolegniomycetes</taxon>
        <taxon>Saprolegniales</taxon>
        <taxon>Verrucalvaceae</taxon>
        <taxon>Aphanomyces</taxon>
    </lineage>
</organism>
<feature type="compositionally biased region" description="Low complexity" evidence="9">
    <location>
        <begin position="101"/>
        <end position="110"/>
    </location>
</feature>
<keyword evidence="4" id="KW-0805">Transcription regulation</keyword>
<dbReference type="AlphaFoldDB" id="A0A6G0X888"/>
<protein>
    <recommendedName>
        <fullName evidence="12">Chromatin modification-related protein MEAF6</fullName>
    </recommendedName>
</protein>
<evidence type="ECO:0000313" key="10">
    <source>
        <dbReference type="EMBL" id="KAF0736219.1"/>
    </source>
</evidence>
<keyword evidence="3" id="KW-0156">Chromatin regulator</keyword>
<dbReference type="GO" id="GO:0005634">
    <property type="term" value="C:nucleus"/>
    <property type="evidence" value="ECO:0007669"/>
    <property type="project" value="UniProtKB-SubCell"/>
</dbReference>
<dbReference type="GO" id="GO:0006325">
    <property type="term" value="P:chromatin organization"/>
    <property type="evidence" value="ECO:0007669"/>
    <property type="project" value="UniProtKB-KW"/>
</dbReference>
<dbReference type="EMBL" id="VJMJ01000089">
    <property type="protein sequence ID" value="KAF0736219.1"/>
    <property type="molecule type" value="Genomic_DNA"/>
</dbReference>
<feature type="compositionally biased region" description="Pro residues" evidence="9">
    <location>
        <begin position="8"/>
        <end position="19"/>
    </location>
</feature>
<accession>A0A6G0X888</accession>
<dbReference type="GO" id="GO:0000123">
    <property type="term" value="C:histone acetyltransferase complex"/>
    <property type="evidence" value="ECO:0007669"/>
    <property type="project" value="InterPro"/>
</dbReference>
<evidence type="ECO:0008006" key="12">
    <source>
        <dbReference type="Google" id="ProtNLM"/>
    </source>
</evidence>
<feature type="coiled-coil region" evidence="8">
    <location>
        <begin position="32"/>
        <end position="59"/>
    </location>
</feature>
<dbReference type="Pfam" id="PF09340">
    <property type="entry name" value="NuA4"/>
    <property type="match status" value="1"/>
</dbReference>
<dbReference type="PANTHER" id="PTHR13476">
    <property type="entry name" value="CHROMATIN MODIFICATION-RELATED PROTEIN MEAF6"/>
    <property type="match status" value="1"/>
</dbReference>
<keyword evidence="5 8" id="KW-0175">Coiled coil</keyword>
<feature type="region of interest" description="Disordered" evidence="9">
    <location>
        <begin position="1"/>
        <end position="31"/>
    </location>
</feature>
<feature type="compositionally biased region" description="Acidic residues" evidence="9">
    <location>
        <begin position="161"/>
        <end position="173"/>
    </location>
</feature>
<comment type="caution">
    <text evidence="10">The sequence shown here is derived from an EMBL/GenBank/DDBJ whole genome shotgun (WGS) entry which is preliminary data.</text>
</comment>
<sequence length="173" mass="18626">MSTTPDSPATPAPTTPAPKPTTLSVGSTADGLKALQEAQRKLEEGLAKIEAQIRESEASYLEDTAHGNIIRGWEGYADLKGKKDALLKKVKPYTDNEKLFSNSSVGLSKNSSHHADDDTGTHADGGDMGDEPRRKKKDGRTPKVVPGKTPKKVKKRKLTEGEDDEDDDGIGMQ</sequence>
<evidence type="ECO:0000256" key="7">
    <source>
        <dbReference type="ARBA" id="ARBA00023242"/>
    </source>
</evidence>
<evidence type="ECO:0000313" key="11">
    <source>
        <dbReference type="Proteomes" id="UP000481153"/>
    </source>
</evidence>